<dbReference type="Pfam" id="PF00579">
    <property type="entry name" value="tRNA-synt_1b"/>
    <property type="match status" value="2"/>
</dbReference>
<evidence type="ECO:0000256" key="8">
    <source>
        <dbReference type="ARBA" id="ARBA00022917"/>
    </source>
</evidence>
<dbReference type="PANTHER" id="PTHR46264:SF4">
    <property type="entry name" value="TYROSINE--TRNA LIGASE, CYTOPLASMIC"/>
    <property type="match status" value="1"/>
</dbReference>
<reference evidence="13" key="2">
    <citation type="submission" date="2017-02" db="UniProtKB">
        <authorList>
            <consortium name="WormBaseParasite"/>
        </authorList>
    </citation>
    <scope>IDENTIFICATION</scope>
</reference>
<dbReference type="EC" id="6.1.1.1" evidence="3"/>
<evidence type="ECO:0000256" key="7">
    <source>
        <dbReference type="ARBA" id="ARBA00022840"/>
    </source>
</evidence>
<comment type="catalytic activity">
    <reaction evidence="11">
        <text>tRNA(Tyr) + L-tyrosine + ATP = L-tyrosyl-tRNA(Tyr) + AMP + diphosphate + H(+)</text>
        <dbReference type="Rhea" id="RHEA:10220"/>
        <dbReference type="Rhea" id="RHEA-COMP:9706"/>
        <dbReference type="Rhea" id="RHEA-COMP:9707"/>
        <dbReference type="ChEBI" id="CHEBI:15378"/>
        <dbReference type="ChEBI" id="CHEBI:30616"/>
        <dbReference type="ChEBI" id="CHEBI:33019"/>
        <dbReference type="ChEBI" id="CHEBI:58315"/>
        <dbReference type="ChEBI" id="CHEBI:78442"/>
        <dbReference type="ChEBI" id="CHEBI:78536"/>
        <dbReference type="ChEBI" id="CHEBI:456215"/>
        <dbReference type="EC" id="6.1.1.1"/>
    </reaction>
</comment>
<dbReference type="Proteomes" id="UP000035642">
    <property type="component" value="Unassembled WGS sequence"/>
</dbReference>
<dbReference type="GO" id="GO:0005737">
    <property type="term" value="C:cytoplasm"/>
    <property type="evidence" value="ECO:0007669"/>
    <property type="project" value="UniProtKB-SubCell"/>
</dbReference>
<evidence type="ECO:0000256" key="9">
    <source>
        <dbReference type="ARBA" id="ARBA00023146"/>
    </source>
</evidence>
<evidence type="ECO:0000256" key="3">
    <source>
        <dbReference type="ARBA" id="ARBA00013160"/>
    </source>
</evidence>
<organism evidence="12 13">
    <name type="scientific">Angiostrongylus cantonensis</name>
    <name type="common">Rat lungworm</name>
    <dbReference type="NCBI Taxonomy" id="6313"/>
    <lineage>
        <taxon>Eukaryota</taxon>
        <taxon>Metazoa</taxon>
        <taxon>Ecdysozoa</taxon>
        <taxon>Nematoda</taxon>
        <taxon>Chromadorea</taxon>
        <taxon>Rhabditida</taxon>
        <taxon>Rhabditina</taxon>
        <taxon>Rhabditomorpha</taxon>
        <taxon>Strongyloidea</taxon>
        <taxon>Metastrongylidae</taxon>
        <taxon>Angiostrongylus</taxon>
    </lineage>
</organism>
<keyword evidence="5" id="KW-0436">Ligase</keyword>
<proteinExistence type="inferred from homology"/>
<name>A0A0K0CXY8_ANGCA</name>
<dbReference type="SUPFAM" id="SSF52374">
    <property type="entry name" value="Nucleotidylyl transferase"/>
    <property type="match status" value="2"/>
</dbReference>
<dbReference type="GO" id="GO:0006437">
    <property type="term" value="P:tyrosyl-tRNA aminoacylation"/>
    <property type="evidence" value="ECO:0007669"/>
    <property type="project" value="InterPro"/>
</dbReference>
<dbReference type="AlphaFoldDB" id="A0A0K0CXY8"/>
<reference evidence="12" key="1">
    <citation type="submission" date="2012-09" db="EMBL/GenBank/DDBJ databases">
        <authorList>
            <person name="Martin A.A."/>
        </authorList>
    </citation>
    <scope>NUCLEOTIDE SEQUENCE</scope>
</reference>
<keyword evidence="12" id="KW-1185">Reference proteome</keyword>
<evidence type="ECO:0000256" key="2">
    <source>
        <dbReference type="ARBA" id="ARBA00005594"/>
    </source>
</evidence>
<evidence type="ECO:0000313" key="12">
    <source>
        <dbReference type="Proteomes" id="UP000035642"/>
    </source>
</evidence>
<dbReference type="GO" id="GO:0004831">
    <property type="term" value="F:tyrosine-tRNA ligase activity"/>
    <property type="evidence" value="ECO:0007669"/>
    <property type="project" value="UniProtKB-EC"/>
</dbReference>
<dbReference type="FunFam" id="3.40.50.620:FF:000040">
    <property type="entry name" value="Tyrosine--tRNA ligase"/>
    <property type="match status" value="1"/>
</dbReference>
<dbReference type="WBParaSite" id="ACAC_0000247601-mRNA-1">
    <property type="protein sequence ID" value="ACAC_0000247601-mRNA-1"/>
    <property type="gene ID" value="ACAC_0000247601"/>
</dbReference>
<keyword evidence="6" id="KW-0547">Nucleotide-binding</keyword>
<dbReference type="Gene3D" id="3.40.50.620">
    <property type="entry name" value="HUPs"/>
    <property type="match status" value="2"/>
</dbReference>
<evidence type="ECO:0000256" key="1">
    <source>
        <dbReference type="ARBA" id="ARBA00004496"/>
    </source>
</evidence>
<keyword evidence="8" id="KW-0648">Protein biosynthesis</keyword>
<protein>
    <recommendedName>
        <fullName evidence="3">tyrosine--tRNA ligase</fullName>
        <ecNumber evidence="3">6.1.1.1</ecNumber>
    </recommendedName>
    <alternativeName>
        <fullName evidence="10">Tyrosyl-tRNA synthetase</fullName>
    </alternativeName>
</protein>
<comment type="similarity">
    <text evidence="2">Belongs to the class-I aminoacyl-tRNA synthetase family.</text>
</comment>
<dbReference type="GO" id="GO:0005524">
    <property type="term" value="F:ATP binding"/>
    <property type="evidence" value="ECO:0007669"/>
    <property type="project" value="UniProtKB-KW"/>
</dbReference>
<evidence type="ECO:0000256" key="4">
    <source>
        <dbReference type="ARBA" id="ARBA00022490"/>
    </source>
</evidence>
<dbReference type="PANTHER" id="PTHR46264">
    <property type="entry name" value="TYROSINE-TRNA LIGASE"/>
    <property type="match status" value="1"/>
</dbReference>
<sequence>MVDLSQVEEVSMEIDSRKELILRNLQEALGVDKLEKQLGIHGKTPHVYWGTATTGRPHVGYFVPIRKIADFLQAGLKVSWLPLIFTLTKLSLISAFYVTVLFADLHAFLDNMKSTWEQLENRVIYYESVIKALLMSLGVPIDRLNFVRGTTYQLSREYTLDLFRLCVQVSHRDALRAGAEVVKQVESPLLSGLLYPLLQALDEQYLKVDGQFGGVDQRKIFILAEEQLPKLKLGKRWHLMNPMVPGLTGSKMSSSEADSKIDLLDTHEVVEQKIRAAVCNRQEDGNGVLAFFNFVLFPIVSPGSLMVANKDFFTYEDLRDSFLNGDLSEEDLKTVLVEFINELLIKARAVQGHCESDIVREALEKGYEEVSSRVVRLSVQSVVHISDDQLHVVNQIVNGDKIINGDDLALRSCVAKGRSIRVTFIIHPKGRFHLGFVLGLLKMKSLVSQGIDIEGVVLISDMEAFLDNEKVSWSAREARTEYFSQVCTVFINLLGLKEKVRAVKATALDSMFSQDYVLNMYKMASSVTRDDTMVTEGTSLGGNLVPLLYALNHHVLKTDLALIGDDSISIANVSTKLWSCLGLNSPAQLAFPVLIGCDGKKMACSAPDFLLDPFDTPKQIKMKLARSFCEPQNLKENVAMFLAKQLVFPLLSSEAISIFSAFHIKRSVENGGDLSVKSYEDLEHEFVCGSNPAFPLHPGDLKNAVVGFINEFVSMLLRYKHQCLWLVVIFIFQQSNLWS</sequence>
<keyword evidence="9" id="KW-0030">Aminoacyl-tRNA synthetase</keyword>
<dbReference type="STRING" id="6313.A0A0K0CXY8"/>
<evidence type="ECO:0000256" key="10">
    <source>
        <dbReference type="ARBA" id="ARBA00033323"/>
    </source>
</evidence>
<dbReference type="Gene3D" id="1.10.240.10">
    <property type="entry name" value="Tyrosyl-Transfer RNA Synthetase"/>
    <property type="match status" value="2"/>
</dbReference>
<dbReference type="InterPro" id="IPR014729">
    <property type="entry name" value="Rossmann-like_a/b/a_fold"/>
</dbReference>
<evidence type="ECO:0000256" key="5">
    <source>
        <dbReference type="ARBA" id="ARBA00022598"/>
    </source>
</evidence>
<keyword evidence="4" id="KW-0963">Cytoplasm</keyword>
<dbReference type="PRINTS" id="PR01040">
    <property type="entry name" value="TRNASYNTHTYR"/>
</dbReference>
<evidence type="ECO:0000256" key="11">
    <source>
        <dbReference type="ARBA" id="ARBA00048248"/>
    </source>
</evidence>
<evidence type="ECO:0000256" key="6">
    <source>
        <dbReference type="ARBA" id="ARBA00022741"/>
    </source>
</evidence>
<keyword evidence="7" id="KW-0067">ATP-binding</keyword>
<dbReference type="InterPro" id="IPR002305">
    <property type="entry name" value="aa-tRNA-synth_Ic"/>
</dbReference>
<dbReference type="InterPro" id="IPR002307">
    <property type="entry name" value="Tyr-tRNA-ligase"/>
</dbReference>
<comment type="subcellular location">
    <subcellularLocation>
        <location evidence="1">Cytoplasm</location>
    </subcellularLocation>
</comment>
<accession>A0A0K0CXY8</accession>
<dbReference type="InterPro" id="IPR050489">
    <property type="entry name" value="Tyr-tRNA_synthase"/>
</dbReference>
<evidence type="ECO:0000313" key="13">
    <source>
        <dbReference type="WBParaSite" id="ACAC_0000247601-mRNA-1"/>
    </source>
</evidence>